<dbReference type="EMBL" id="JH930473">
    <property type="protein sequence ID" value="EKM54916.1"/>
    <property type="molecule type" value="Genomic_DNA"/>
</dbReference>
<evidence type="ECO:0000313" key="3">
    <source>
        <dbReference type="Proteomes" id="UP000008370"/>
    </source>
</evidence>
<dbReference type="HOGENOM" id="CLU_2164440_0_0_1"/>
<feature type="compositionally biased region" description="Pro residues" evidence="1">
    <location>
        <begin position="58"/>
        <end position="71"/>
    </location>
</feature>
<sequence length="111" mass="11909">MLPTPFTFQPLPHRSVTSTSIAGVSPPFIAADIFPESSNVANHGALERPRLTLRLPSRSPPNDPQVAPAPPAAHAATAFSPATTVLRSCRRQDCTVVLDPSHPWVFCTKCL</sequence>
<gene>
    <name evidence="2" type="ORF">PHACADRAFT_259080</name>
</gene>
<dbReference type="AlphaFoldDB" id="K5UXU6"/>
<dbReference type="GeneID" id="18917301"/>
<evidence type="ECO:0000256" key="1">
    <source>
        <dbReference type="SAM" id="MobiDB-lite"/>
    </source>
</evidence>
<feature type="non-terminal residue" evidence="2">
    <location>
        <position position="111"/>
    </location>
</feature>
<dbReference type="Proteomes" id="UP000008370">
    <property type="component" value="Unassembled WGS sequence"/>
</dbReference>
<dbReference type="InParanoid" id="K5UXU6"/>
<dbReference type="RefSeq" id="XP_007397589.1">
    <property type="nucleotide sequence ID" value="XM_007397527.1"/>
</dbReference>
<proteinExistence type="predicted"/>
<feature type="region of interest" description="Disordered" evidence="1">
    <location>
        <begin position="53"/>
        <end position="74"/>
    </location>
</feature>
<name>K5UXU6_PHACS</name>
<keyword evidence="3" id="KW-1185">Reference proteome</keyword>
<dbReference type="KEGG" id="pco:PHACADRAFT_259080"/>
<reference evidence="2 3" key="1">
    <citation type="journal article" date="2012" name="BMC Genomics">
        <title>Comparative genomics of the white-rot fungi, Phanerochaete carnosa and P. chrysosporium, to elucidate the genetic basis of the distinct wood types they colonize.</title>
        <authorList>
            <person name="Suzuki H."/>
            <person name="MacDonald J."/>
            <person name="Syed K."/>
            <person name="Salamov A."/>
            <person name="Hori C."/>
            <person name="Aerts A."/>
            <person name="Henrissat B."/>
            <person name="Wiebenga A."/>
            <person name="vanKuyk P.A."/>
            <person name="Barry K."/>
            <person name="Lindquist E."/>
            <person name="LaButti K."/>
            <person name="Lapidus A."/>
            <person name="Lucas S."/>
            <person name="Coutinho P."/>
            <person name="Gong Y."/>
            <person name="Samejima M."/>
            <person name="Mahadevan R."/>
            <person name="Abou-Zaid M."/>
            <person name="de Vries R.P."/>
            <person name="Igarashi K."/>
            <person name="Yadav J.S."/>
            <person name="Grigoriev I.V."/>
            <person name="Master E.R."/>
        </authorList>
    </citation>
    <scope>NUCLEOTIDE SEQUENCE [LARGE SCALE GENOMIC DNA]</scope>
    <source>
        <strain evidence="2 3">HHB-10118-sp</strain>
    </source>
</reference>
<evidence type="ECO:0000313" key="2">
    <source>
        <dbReference type="EMBL" id="EKM54916.1"/>
    </source>
</evidence>
<accession>K5UXU6</accession>
<protein>
    <submittedName>
        <fullName evidence="2">Uncharacterized protein</fullName>
    </submittedName>
</protein>
<organism evidence="2 3">
    <name type="scientific">Phanerochaete carnosa (strain HHB-10118-sp)</name>
    <name type="common">White-rot fungus</name>
    <name type="synonym">Peniophora carnosa</name>
    <dbReference type="NCBI Taxonomy" id="650164"/>
    <lineage>
        <taxon>Eukaryota</taxon>
        <taxon>Fungi</taxon>
        <taxon>Dikarya</taxon>
        <taxon>Basidiomycota</taxon>
        <taxon>Agaricomycotina</taxon>
        <taxon>Agaricomycetes</taxon>
        <taxon>Polyporales</taxon>
        <taxon>Phanerochaetaceae</taxon>
        <taxon>Phanerochaete</taxon>
    </lineage>
</organism>